<name>A0A915JET1_ROMCU</name>
<protein>
    <submittedName>
        <fullName evidence="2">Uncharacterized protein</fullName>
    </submittedName>
</protein>
<keyword evidence="1" id="KW-1185">Reference proteome</keyword>
<proteinExistence type="predicted"/>
<reference evidence="2" key="1">
    <citation type="submission" date="2022-11" db="UniProtKB">
        <authorList>
            <consortium name="WormBaseParasite"/>
        </authorList>
    </citation>
    <scope>IDENTIFICATION</scope>
</reference>
<organism evidence="1 2">
    <name type="scientific">Romanomermis culicivorax</name>
    <name type="common">Nematode worm</name>
    <dbReference type="NCBI Taxonomy" id="13658"/>
    <lineage>
        <taxon>Eukaryota</taxon>
        <taxon>Metazoa</taxon>
        <taxon>Ecdysozoa</taxon>
        <taxon>Nematoda</taxon>
        <taxon>Enoplea</taxon>
        <taxon>Dorylaimia</taxon>
        <taxon>Mermithida</taxon>
        <taxon>Mermithoidea</taxon>
        <taxon>Mermithidae</taxon>
        <taxon>Romanomermis</taxon>
    </lineage>
</organism>
<dbReference type="AlphaFoldDB" id="A0A915JET1"/>
<dbReference type="Proteomes" id="UP000887565">
    <property type="component" value="Unplaced"/>
</dbReference>
<sequence>MVSTVHRNFKPEIIEEIQVVLGTDPDRDPSDPDLNLCKSDFRNLTLVMPIRVYVSSDPDQQLGPCLSDLWASIFESRRKVCGPPCFSSVAAKYAYGFTIFTPITMKDQHAELCNNYTEDYGYLK</sequence>
<accession>A0A915JET1</accession>
<evidence type="ECO:0000313" key="2">
    <source>
        <dbReference type="WBParaSite" id="nRc.2.0.1.t24698-RA"/>
    </source>
</evidence>
<dbReference type="WBParaSite" id="nRc.2.0.1.t24698-RA">
    <property type="protein sequence ID" value="nRc.2.0.1.t24698-RA"/>
    <property type="gene ID" value="nRc.2.0.1.g24698"/>
</dbReference>
<evidence type="ECO:0000313" key="1">
    <source>
        <dbReference type="Proteomes" id="UP000887565"/>
    </source>
</evidence>